<dbReference type="PROSITE" id="PS01129">
    <property type="entry name" value="PSI_RLU"/>
    <property type="match status" value="1"/>
</dbReference>
<reference evidence="4 5" key="1">
    <citation type="journal article" date="2016" name="Nat. Commun.">
        <title>Thousands of microbial genomes shed light on interconnected biogeochemical processes in an aquifer system.</title>
        <authorList>
            <person name="Anantharaman K."/>
            <person name="Brown C.T."/>
            <person name="Hug L.A."/>
            <person name="Sharon I."/>
            <person name="Castelle C.J."/>
            <person name="Probst A.J."/>
            <person name="Thomas B.C."/>
            <person name="Singh A."/>
            <person name="Wilkins M.J."/>
            <person name="Karaoz U."/>
            <person name="Brodie E.L."/>
            <person name="Williams K.H."/>
            <person name="Hubbard S.S."/>
            <person name="Banfield J.F."/>
        </authorList>
    </citation>
    <scope>NUCLEOTIDE SEQUENCE [LARGE SCALE GENOMIC DNA]</scope>
</reference>
<dbReference type="GO" id="GO:0000455">
    <property type="term" value="P:enzyme-directed rRNA pseudouridine synthesis"/>
    <property type="evidence" value="ECO:0007669"/>
    <property type="project" value="TreeGrafter"/>
</dbReference>
<evidence type="ECO:0000259" key="3">
    <source>
        <dbReference type="Pfam" id="PF00849"/>
    </source>
</evidence>
<dbReference type="PANTHER" id="PTHR21600">
    <property type="entry name" value="MITOCHONDRIAL RNA PSEUDOURIDINE SYNTHASE"/>
    <property type="match status" value="1"/>
</dbReference>
<name>A0A1F5KI32_9BACT</name>
<protein>
    <recommendedName>
        <fullName evidence="3">Pseudouridine synthase RsuA/RluA-like domain-containing protein</fullName>
    </recommendedName>
</protein>
<dbReference type="InterPro" id="IPR050188">
    <property type="entry name" value="RluA_PseudoU_synthase"/>
</dbReference>
<dbReference type="GO" id="GO:0140098">
    <property type="term" value="F:catalytic activity, acting on RNA"/>
    <property type="evidence" value="ECO:0007669"/>
    <property type="project" value="UniProtKB-ARBA"/>
</dbReference>
<feature type="domain" description="Pseudouridine synthase RsuA/RluA-like" evidence="3">
    <location>
        <begin position="14"/>
        <end position="188"/>
    </location>
</feature>
<dbReference type="EMBL" id="MFDD01000009">
    <property type="protein sequence ID" value="OGE40480.1"/>
    <property type="molecule type" value="Genomic_DNA"/>
</dbReference>
<dbReference type="Gene3D" id="3.30.2350.10">
    <property type="entry name" value="Pseudouridine synthase"/>
    <property type="match status" value="1"/>
</dbReference>
<dbReference type="Pfam" id="PF00849">
    <property type="entry name" value="PseudoU_synth_2"/>
    <property type="match status" value="1"/>
</dbReference>
<evidence type="ECO:0000256" key="2">
    <source>
        <dbReference type="ARBA" id="ARBA00023235"/>
    </source>
</evidence>
<dbReference type="Proteomes" id="UP000177328">
    <property type="component" value="Unassembled WGS sequence"/>
</dbReference>
<comment type="caution">
    <text evidence="4">The sequence shown here is derived from an EMBL/GenBank/DDBJ whole genome shotgun (WGS) entry which is preliminary data.</text>
</comment>
<accession>A0A1F5KI32</accession>
<proteinExistence type="inferred from homology"/>
<keyword evidence="2" id="KW-0413">Isomerase</keyword>
<dbReference type="AlphaFoldDB" id="A0A1F5KI32"/>
<dbReference type="CDD" id="cd02869">
    <property type="entry name" value="PseudoU_synth_RluA_like"/>
    <property type="match status" value="1"/>
</dbReference>
<dbReference type="InterPro" id="IPR006224">
    <property type="entry name" value="PsdUridine_synth_RluA-like_CS"/>
</dbReference>
<dbReference type="SUPFAM" id="SSF55120">
    <property type="entry name" value="Pseudouridine synthase"/>
    <property type="match status" value="1"/>
</dbReference>
<sequence length="250" mass="28363">MKNPLTVIFEDDCLMVLDKSAGVVVEPTETQTRDTLADILIRDYQNNLDRGGIVHRLDKDTSGILLVAKTQAALENLQAQFKDRVVKKQYIALVHGLIKDDGVIEGAIGRNPGDREKFIVTPDGKEATTQYLVVKTYELAEEKLHKIFEEFSKIQFNKLRTTNYALFTLLRCSPLTGRTHQIRVHLKHIGHPIVGDSKYGGRKTTRLDHRWCPRQFLHAASIEFCHPVTGQVMEFVSPLPEDLQQALSYL</sequence>
<dbReference type="PANTHER" id="PTHR21600:SF44">
    <property type="entry name" value="RIBOSOMAL LARGE SUBUNIT PSEUDOURIDINE SYNTHASE D"/>
    <property type="match status" value="1"/>
</dbReference>
<comment type="similarity">
    <text evidence="1">Belongs to the pseudouridine synthase RluA family.</text>
</comment>
<gene>
    <name evidence="4" type="ORF">A3D25_00250</name>
</gene>
<dbReference type="GO" id="GO:0003723">
    <property type="term" value="F:RNA binding"/>
    <property type="evidence" value="ECO:0007669"/>
    <property type="project" value="InterPro"/>
</dbReference>
<evidence type="ECO:0000313" key="4">
    <source>
        <dbReference type="EMBL" id="OGE40480.1"/>
    </source>
</evidence>
<dbReference type="InterPro" id="IPR020103">
    <property type="entry name" value="PsdUridine_synth_cat_dom_sf"/>
</dbReference>
<organism evidence="4 5">
    <name type="scientific">Candidatus Daviesbacteria bacterium RIFCSPHIGHO2_02_FULL_43_12</name>
    <dbReference type="NCBI Taxonomy" id="1797776"/>
    <lineage>
        <taxon>Bacteria</taxon>
        <taxon>Candidatus Daviesiibacteriota</taxon>
    </lineage>
</organism>
<dbReference type="GO" id="GO:0009982">
    <property type="term" value="F:pseudouridine synthase activity"/>
    <property type="evidence" value="ECO:0007669"/>
    <property type="project" value="InterPro"/>
</dbReference>
<dbReference type="InterPro" id="IPR006145">
    <property type="entry name" value="PsdUridine_synth_RsuA/RluA"/>
</dbReference>
<evidence type="ECO:0000313" key="5">
    <source>
        <dbReference type="Proteomes" id="UP000177328"/>
    </source>
</evidence>
<evidence type="ECO:0000256" key="1">
    <source>
        <dbReference type="ARBA" id="ARBA00010876"/>
    </source>
</evidence>